<dbReference type="VEuPathDB" id="PiroplasmaDB:BOVATA_021010"/>
<dbReference type="AlphaFoldDB" id="A0A2H6KC87"/>
<comment type="caution">
    <text evidence="1">The sequence shown here is derived from an EMBL/GenBank/DDBJ whole genome shotgun (WGS) entry which is preliminary data.</text>
</comment>
<name>A0A2H6KC87_9APIC</name>
<sequence length="252" mass="28094">MLHNWLTDVPSNLKEGIDWLIALRGTDAEKNLGAMGKALYGLLADKPVGFTEVPALEEVKRISKEFLEQKELKCQPFVEDLLKRYTTPLRKLLKRLPAITDSVEESDYKNVVETRGIKPKDIAKYISEIVHNCENLLNDITKPHRYATAYSPEATWDSSCAKDPEACAVILVGIAPMLYTGLRSLQVASADALEDEPYSKAKERVEEVLKAVGYKETECRASMSGSDIRKALGGINDRVLQIIHDIAGFWAS</sequence>
<dbReference type="EMBL" id="BDSA01000002">
    <property type="protein sequence ID" value="GBE60608.1"/>
    <property type="molecule type" value="Genomic_DNA"/>
</dbReference>
<gene>
    <name evidence="1" type="ORF">BOVATA_021010</name>
</gene>
<dbReference type="RefSeq" id="XP_028866851.1">
    <property type="nucleotide sequence ID" value="XM_029011018.1"/>
</dbReference>
<protein>
    <submittedName>
        <fullName evidence="1">Uncharacterized protein</fullName>
    </submittedName>
</protein>
<dbReference type="Proteomes" id="UP000236319">
    <property type="component" value="Unassembled WGS sequence"/>
</dbReference>
<evidence type="ECO:0000313" key="1">
    <source>
        <dbReference type="EMBL" id="GBE60608.1"/>
    </source>
</evidence>
<proteinExistence type="predicted"/>
<keyword evidence="2" id="KW-1185">Reference proteome</keyword>
<organism evidence="1 2">
    <name type="scientific">Babesia ovata</name>
    <dbReference type="NCBI Taxonomy" id="189622"/>
    <lineage>
        <taxon>Eukaryota</taxon>
        <taxon>Sar</taxon>
        <taxon>Alveolata</taxon>
        <taxon>Apicomplexa</taxon>
        <taxon>Aconoidasida</taxon>
        <taxon>Piroplasmida</taxon>
        <taxon>Babesiidae</taxon>
        <taxon>Babesia</taxon>
    </lineage>
</organism>
<reference evidence="1 2" key="1">
    <citation type="journal article" date="2017" name="BMC Genomics">
        <title>Whole-genome assembly of Babesia ovata and comparative genomics between closely related pathogens.</title>
        <authorList>
            <person name="Yamagishi J."/>
            <person name="Asada M."/>
            <person name="Hakimi H."/>
            <person name="Tanaka T.Q."/>
            <person name="Sugimoto C."/>
            <person name="Kawazu S."/>
        </authorList>
    </citation>
    <scope>NUCLEOTIDE SEQUENCE [LARGE SCALE GENOMIC DNA]</scope>
    <source>
        <strain evidence="1 2">Miyake</strain>
    </source>
</reference>
<evidence type="ECO:0000313" key="2">
    <source>
        <dbReference type="Proteomes" id="UP000236319"/>
    </source>
</evidence>
<dbReference type="GeneID" id="39874378"/>
<accession>A0A2H6KC87</accession>